<dbReference type="EMBL" id="LNXU01000010">
    <property type="protein sequence ID" value="KTC75403.1"/>
    <property type="molecule type" value="Genomic_DNA"/>
</dbReference>
<dbReference type="GO" id="GO:0004316">
    <property type="term" value="F:3-oxoacyl-[acyl-carrier-protein] reductase (NADPH) activity"/>
    <property type="evidence" value="ECO:0007669"/>
    <property type="project" value="UniProtKB-EC"/>
</dbReference>
<gene>
    <name evidence="3" type="primary">fabG_3</name>
    <name evidence="3" type="ORF">Lboz_0836</name>
</gene>
<protein>
    <submittedName>
        <fullName evidence="3">3-oxoacyl-ACP reductase</fullName>
        <ecNumber evidence="3">1.1.1.100</ecNumber>
    </submittedName>
</protein>
<dbReference type="InterPro" id="IPR020904">
    <property type="entry name" value="Sc_DH/Rdtase_CS"/>
</dbReference>
<evidence type="ECO:0000256" key="2">
    <source>
        <dbReference type="ARBA" id="ARBA00023002"/>
    </source>
</evidence>
<dbReference type="InterPro" id="IPR002347">
    <property type="entry name" value="SDR_fam"/>
</dbReference>
<dbReference type="InterPro" id="IPR036291">
    <property type="entry name" value="NAD(P)-bd_dom_sf"/>
</dbReference>
<comment type="similarity">
    <text evidence="1">Belongs to the short-chain dehydrogenases/reductases (SDR) family.</text>
</comment>
<evidence type="ECO:0000313" key="4">
    <source>
        <dbReference type="Proteomes" id="UP000054695"/>
    </source>
</evidence>
<evidence type="ECO:0000256" key="1">
    <source>
        <dbReference type="ARBA" id="ARBA00006484"/>
    </source>
</evidence>
<sequence>MDIGNLYALDKKVAVVTGAAGGLARVIIDILSQAGAKIVMIDTNKPAIDLLAKDMERQGKSCLALACDVTNKSQILKAIAEIETIYGTIDILVNCAGILGADKPLFEIEEADWDKVLNTNLKGTWLMSTEVARHMVKTKIKGNIVNISSACGDHAQLNRVHYGTSKAGVEHLTRNMAAELLEYQIRVNCLAPGWMSTEMVRQILEGPKGEKWRKAIPVKRAADPQELAGAVLLLASNASSYMTGSTLRVDGGYACHEIVLPKE</sequence>
<evidence type="ECO:0000313" key="3">
    <source>
        <dbReference type="EMBL" id="KTC75403.1"/>
    </source>
</evidence>
<reference evidence="3 4" key="1">
    <citation type="submission" date="2015-11" db="EMBL/GenBank/DDBJ databases">
        <title>Genomic analysis of 38 Legionella species identifies large and diverse effector repertoires.</title>
        <authorList>
            <person name="Burstein D."/>
            <person name="Amaro F."/>
            <person name="Zusman T."/>
            <person name="Lifshitz Z."/>
            <person name="Cohen O."/>
            <person name="Gilbert J.A."/>
            <person name="Pupko T."/>
            <person name="Shuman H.A."/>
            <person name="Segal G."/>
        </authorList>
    </citation>
    <scope>NUCLEOTIDE SEQUENCE [LARGE SCALE GENOMIC DNA]</scope>
    <source>
        <strain evidence="3 4">WIGA</strain>
    </source>
</reference>
<dbReference type="PANTHER" id="PTHR42760">
    <property type="entry name" value="SHORT-CHAIN DEHYDROGENASES/REDUCTASES FAMILY MEMBER"/>
    <property type="match status" value="1"/>
</dbReference>
<dbReference type="AlphaFoldDB" id="A0A0W0RWI5"/>
<dbReference type="PRINTS" id="PR00081">
    <property type="entry name" value="GDHRDH"/>
</dbReference>
<dbReference type="EC" id="1.1.1.100" evidence="3"/>
<dbReference type="Pfam" id="PF13561">
    <property type="entry name" value="adh_short_C2"/>
    <property type="match status" value="1"/>
</dbReference>
<dbReference type="SUPFAM" id="SSF51735">
    <property type="entry name" value="NAD(P)-binding Rossmann-fold domains"/>
    <property type="match status" value="1"/>
</dbReference>
<dbReference type="FunFam" id="3.40.50.720:FF:000084">
    <property type="entry name" value="Short-chain dehydrogenase reductase"/>
    <property type="match status" value="1"/>
</dbReference>
<dbReference type="Gene3D" id="3.40.50.720">
    <property type="entry name" value="NAD(P)-binding Rossmann-like Domain"/>
    <property type="match status" value="1"/>
</dbReference>
<dbReference type="GO" id="GO:0006633">
    <property type="term" value="P:fatty acid biosynthetic process"/>
    <property type="evidence" value="ECO:0007669"/>
    <property type="project" value="TreeGrafter"/>
</dbReference>
<dbReference type="PATRIC" id="fig|447.4.peg.903"/>
<dbReference type="CDD" id="cd05233">
    <property type="entry name" value="SDR_c"/>
    <property type="match status" value="1"/>
</dbReference>
<dbReference type="STRING" id="447.Lboz_0836"/>
<keyword evidence="2 3" id="KW-0560">Oxidoreductase</keyword>
<dbReference type="OrthoDB" id="9803333at2"/>
<keyword evidence="4" id="KW-1185">Reference proteome</keyword>
<name>A0A0W0RWI5_LEGBO</name>
<comment type="caution">
    <text evidence="3">The sequence shown here is derived from an EMBL/GenBank/DDBJ whole genome shotgun (WGS) entry which is preliminary data.</text>
</comment>
<accession>A0A0W0RWI5</accession>
<dbReference type="RefSeq" id="WP_058458530.1">
    <property type="nucleotide sequence ID" value="NZ_CAAAIY010000023.1"/>
</dbReference>
<dbReference type="PANTHER" id="PTHR42760:SF133">
    <property type="entry name" value="3-OXOACYL-[ACYL-CARRIER-PROTEIN] REDUCTASE"/>
    <property type="match status" value="1"/>
</dbReference>
<organism evidence="3 4">
    <name type="scientific">Legionella bozemanae</name>
    <name type="common">Fluoribacter bozemanae</name>
    <dbReference type="NCBI Taxonomy" id="447"/>
    <lineage>
        <taxon>Bacteria</taxon>
        <taxon>Pseudomonadati</taxon>
        <taxon>Pseudomonadota</taxon>
        <taxon>Gammaproteobacteria</taxon>
        <taxon>Legionellales</taxon>
        <taxon>Legionellaceae</taxon>
        <taxon>Legionella</taxon>
    </lineage>
</organism>
<proteinExistence type="inferred from homology"/>
<dbReference type="PRINTS" id="PR00080">
    <property type="entry name" value="SDRFAMILY"/>
</dbReference>
<dbReference type="GO" id="GO:0048038">
    <property type="term" value="F:quinone binding"/>
    <property type="evidence" value="ECO:0007669"/>
    <property type="project" value="TreeGrafter"/>
</dbReference>
<dbReference type="Proteomes" id="UP000054695">
    <property type="component" value="Unassembled WGS sequence"/>
</dbReference>
<dbReference type="PROSITE" id="PS00061">
    <property type="entry name" value="ADH_SHORT"/>
    <property type="match status" value="1"/>
</dbReference>